<accession>A0A7V3N4K9</accession>
<feature type="transmembrane region" description="Helical" evidence="3">
    <location>
        <begin position="7"/>
        <end position="29"/>
    </location>
</feature>
<keyword evidence="3" id="KW-0812">Transmembrane</keyword>
<protein>
    <submittedName>
        <fullName evidence="4">Septum formation initiator family protein</fullName>
    </submittedName>
</protein>
<evidence type="ECO:0000256" key="1">
    <source>
        <dbReference type="SAM" id="Coils"/>
    </source>
</evidence>
<feature type="coiled-coil region" evidence="1">
    <location>
        <begin position="31"/>
        <end position="58"/>
    </location>
</feature>
<keyword evidence="1" id="KW-0175">Coiled coil</keyword>
<keyword evidence="3" id="KW-1133">Transmembrane helix</keyword>
<dbReference type="InterPro" id="IPR007060">
    <property type="entry name" value="FtsL/DivIC"/>
</dbReference>
<dbReference type="AlphaFoldDB" id="A0A7V3N4K9"/>
<organism evidence="4">
    <name type="scientific">candidate division CPR3 bacterium</name>
    <dbReference type="NCBI Taxonomy" id="2268181"/>
    <lineage>
        <taxon>Bacteria</taxon>
        <taxon>Bacteria division CPR3</taxon>
    </lineage>
</organism>
<name>A0A7V3N4K9_UNCC3</name>
<feature type="region of interest" description="Disordered" evidence="2">
    <location>
        <begin position="89"/>
        <end position="108"/>
    </location>
</feature>
<dbReference type="EMBL" id="DTGG01000103">
    <property type="protein sequence ID" value="HFZ09131.1"/>
    <property type="molecule type" value="Genomic_DNA"/>
</dbReference>
<sequence>MKTGLKDYYHIFGILALIYFAFLAGRSIYQNWQTNQEAKKIKTEIETLEIENQNLKSQIAYYQTPSFKEKEARRKLGLVKPDEKVVILSKEPPKANNNPPVPSEEKPTKPNYQLWWEFFFKKD</sequence>
<keyword evidence="3" id="KW-0472">Membrane</keyword>
<comment type="caution">
    <text evidence="4">The sequence shown here is derived from an EMBL/GenBank/DDBJ whole genome shotgun (WGS) entry which is preliminary data.</text>
</comment>
<gene>
    <name evidence="4" type="ORF">ENV41_03250</name>
</gene>
<proteinExistence type="predicted"/>
<evidence type="ECO:0000313" key="4">
    <source>
        <dbReference type="EMBL" id="HFZ09131.1"/>
    </source>
</evidence>
<evidence type="ECO:0000256" key="2">
    <source>
        <dbReference type="SAM" id="MobiDB-lite"/>
    </source>
</evidence>
<dbReference type="Pfam" id="PF04977">
    <property type="entry name" value="DivIC"/>
    <property type="match status" value="1"/>
</dbReference>
<reference evidence="4" key="1">
    <citation type="journal article" date="2020" name="mSystems">
        <title>Genome- and Community-Level Interaction Insights into Carbon Utilization and Element Cycling Functions of Hydrothermarchaeota in Hydrothermal Sediment.</title>
        <authorList>
            <person name="Zhou Z."/>
            <person name="Liu Y."/>
            <person name="Xu W."/>
            <person name="Pan J."/>
            <person name="Luo Z.H."/>
            <person name="Li M."/>
        </authorList>
    </citation>
    <scope>NUCLEOTIDE SEQUENCE [LARGE SCALE GENOMIC DNA]</scope>
    <source>
        <strain evidence="4">SpSt-757</strain>
    </source>
</reference>
<evidence type="ECO:0000256" key="3">
    <source>
        <dbReference type="SAM" id="Phobius"/>
    </source>
</evidence>